<accession>A0A1T5BBK2</accession>
<name>A0A1T5BBK2_9BACT</name>
<evidence type="ECO:0000313" key="1">
    <source>
        <dbReference type="EMBL" id="SKB44652.1"/>
    </source>
</evidence>
<dbReference type="EMBL" id="FUYV01000002">
    <property type="protein sequence ID" value="SKB44652.1"/>
    <property type="molecule type" value="Genomic_DNA"/>
</dbReference>
<reference evidence="1 2" key="1">
    <citation type="submission" date="2017-02" db="EMBL/GenBank/DDBJ databases">
        <authorList>
            <person name="Peterson S.W."/>
        </authorList>
    </citation>
    <scope>NUCLEOTIDE SEQUENCE [LARGE SCALE GENOMIC DNA]</scope>
    <source>
        <strain evidence="1 2">DSM 24412</strain>
    </source>
</reference>
<gene>
    <name evidence="1" type="ORF">SAMN03080601_00475</name>
</gene>
<keyword evidence="2" id="KW-1185">Reference proteome</keyword>
<organism evidence="1 2">
    <name type="scientific">Alkalitalea saponilacus</name>
    <dbReference type="NCBI Taxonomy" id="889453"/>
    <lineage>
        <taxon>Bacteria</taxon>
        <taxon>Pseudomonadati</taxon>
        <taxon>Bacteroidota</taxon>
        <taxon>Bacteroidia</taxon>
        <taxon>Marinilabiliales</taxon>
        <taxon>Marinilabiliaceae</taxon>
        <taxon>Alkalitalea</taxon>
    </lineage>
</organism>
<evidence type="ECO:0000313" key="2">
    <source>
        <dbReference type="Proteomes" id="UP000191055"/>
    </source>
</evidence>
<evidence type="ECO:0008006" key="3">
    <source>
        <dbReference type="Google" id="ProtNLM"/>
    </source>
</evidence>
<dbReference type="AlphaFoldDB" id="A0A1T5BBK2"/>
<proteinExistence type="predicted"/>
<sequence length="275" mass="31614">MLPNIQTTIIVACAKPLNLQTLRGIAFPIAEVFGSSVTFLLMNDQISTEYVEKSLTSKESTLRSLPAFRFISFPYNFNYNQLIEKNSHNEEAIMIIFPELPSGFPRPLKELRFMLKTRKLRLPYMILPKFAYDNWFPKTVIIPIGYDRTDKETAIWASYFNRFSDSRIIVLKANEKEQWAKNSTHLNIRFVDKLFKETNTPYDLNESHVSSGRLPWETIELADKTGNSLVILSTTKHYGPGHYITGPDELRIIKNKSGIPVLCVNPVKNAYVLCK</sequence>
<dbReference type="OrthoDB" id="1093350at2"/>
<protein>
    <recommendedName>
        <fullName evidence="3">Universal stress protein family protein</fullName>
    </recommendedName>
</protein>
<dbReference type="STRING" id="889453.SAMN03080601_00475"/>
<dbReference type="Proteomes" id="UP000191055">
    <property type="component" value="Unassembled WGS sequence"/>
</dbReference>
<dbReference type="RefSeq" id="WP_143255012.1">
    <property type="nucleotide sequence ID" value="NZ_CP021904.1"/>
</dbReference>